<dbReference type="Proteomes" id="UP000218702">
    <property type="component" value="Chromosome"/>
</dbReference>
<sequence>MFIKYSLNFTKLLLKNKQIILLSYTKQRDLQADE</sequence>
<accession>A0A1Z4V362</accession>
<organism evidence="1 2">
    <name type="scientific">Dolichospermum compactum NIES-806</name>
    <dbReference type="NCBI Taxonomy" id="1973481"/>
    <lineage>
        <taxon>Bacteria</taxon>
        <taxon>Bacillati</taxon>
        <taxon>Cyanobacteriota</taxon>
        <taxon>Cyanophyceae</taxon>
        <taxon>Nostocales</taxon>
        <taxon>Aphanizomenonaceae</taxon>
        <taxon>Dolichospermum</taxon>
        <taxon>Dolichospermum compactum</taxon>
    </lineage>
</organism>
<gene>
    <name evidence="1" type="ORF">NIES806_21310</name>
</gene>
<protein>
    <submittedName>
        <fullName evidence="1">Uncharacterized protein</fullName>
    </submittedName>
</protein>
<proteinExistence type="predicted"/>
<dbReference type="EMBL" id="AP018316">
    <property type="protein sequence ID" value="BAZ85927.1"/>
    <property type="molecule type" value="Genomic_DNA"/>
</dbReference>
<evidence type="ECO:0000313" key="2">
    <source>
        <dbReference type="Proteomes" id="UP000218702"/>
    </source>
</evidence>
<dbReference type="KEGG" id="dcm:NIES806_21310"/>
<keyword evidence="2" id="KW-1185">Reference proteome</keyword>
<dbReference type="AlphaFoldDB" id="A0A1Z4V362"/>
<evidence type="ECO:0000313" key="1">
    <source>
        <dbReference type="EMBL" id="BAZ85927.1"/>
    </source>
</evidence>
<reference evidence="1 2" key="1">
    <citation type="submission" date="2017-06" db="EMBL/GenBank/DDBJ databases">
        <title>Genome sequencing of cyanobaciteial culture collection at National Institute for Environmental Studies (NIES).</title>
        <authorList>
            <person name="Hirose Y."/>
            <person name="Shimura Y."/>
            <person name="Fujisawa T."/>
            <person name="Nakamura Y."/>
            <person name="Kawachi M."/>
        </authorList>
    </citation>
    <scope>NUCLEOTIDE SEQUENCE [LARGE SCALE GENOMIC DNA]</scope>
    <source>
        <strain evidence="1 2">NIES-806</strain>
    </source>
</reference>
<name>A0A1Z4V362_9CYAN</name>